<evidence type="ECO:0000313" key="3">
    <source>
        <dbReference type="Proteomes" id="UP001149009"/>
    </source>
</evidence>
<dbReference type="AlphaFoldDB" id="A0A9X3AZ18"/>
<evidence type="ECO:0000313" key="2">
    <source>
        <dbReference type="EMBL" id="MCT8989405.1"/>
    </source>
</evidence>
<sequence length="50" mass="5174">MTLRQLFGGAIGFVAAMLVADFLFGILPTPEETLALAVSVGIGLLVQNVV</sequence>
<proteinExistence type="predicted"/>
<protein>
    <submittedName>
        <fullName evidence="2">Uncharacterized protein</fullName>
    </submittedName>
</protein>
<dbReference type="Proteomes" id="UP001149009">
    <property type="component" value="Unassembled WGS sequence"/>
</dbReference>
<feature type="transmembrane region" description="Helical" evidence="1">
    <location>
        <begin position="7"/>
        <end position="27"/>
    </location>
</feature>
<keyword evidence="1" id="KW-1133">Transmembrane helix</keyword>
<accession>A0A9X3AZ18</accession>
<keyword evidence="1" id="KW-0472">Membrane</keyword>
<keyword evidence="3" id="KW-1185">Reference proteome</keyword>
<dbReference type="RefSeq" id="WP_261514154.1">
    <property type="nucleotide sequence ID" value="NZ_JAODNV010000005.1"/>
</dbReference>
<evidence type="ECO:0000256" key="1">
    <source>
        <dbReference type="SAM" id="Phobius"/>
    </source>
</evidence>
<gene>
    <name evidence="2" type="ORF">NYR54_03705</name>
</gene>
<keyword evidence="1" id="KW-0812">Transmembrane</keyword>
<comment type="caution">
    <text evidence="2">The sequence shown here is derived from an EMBL/GenBank/DDBJ whole genome shotgun (WGS) entry which is preliminary data.</text>
</comment>
<organism evidence="2 3">
    <name type="scientific">Chelativorans petroleitrophicus</name>
    <dbReference type="NCBI Taxonomy" id="2975484"/>
    <lineage>
        <taxon>Bacteria</taxon>
        <taxon>Pseudomonadati</taxon>
        <taxon>Pseudomonadota</taxon>
        <taxon>Alphaproteobacteria</taxon>
        <taxon>Hyphomicrobiales</taxon>
        <taxon>Phyllobacteriaceae</taxon>
        <taxon>Chelativorans</taxon>
    </lineage>
</organism>
<reference evidence="2" key="1">
    <citation type="submission" date="2022-08" db="EMBL/GenBank/DDBJ databases">
        <title>Chelativorans sichuanense sp. nov., a paraffin oil-degrading bacterium isolated from a mixture of oil-based drill cuttings and paddy soil.</title>
        <authorList>
            <person name="Yu J."/>
            <person name="Liu H."/>
            <person name="Chen Q."/>
        </authorList>
    </citation>
    <scope>NUCLEOTIDE SEQUENCE</scope>
    <source>
        <strain evidence="2">SCAU 2101</strain>
    </source>
</reference>
<dbReference type="EMBL" id="JAODNV010000005">
    <property type="protein sequence ID" value="MCT8989405.1"/>
    <property type="molecule type" value="Genomic_DNA"/>
</dbReference>
<name>A0A9X3AZ18_9HYPH</name>